<protein>
    <submittedName>
        <fullName evidence="3">Secreted protein</fullName>
    </submittedName>
</protein>
<dbReference type="WBParaSite" id="ALUE_0000419201-mRNA-1">
    <property type="protein sequence ID" value="ALUE_0000419201-mRNA-1"/>
    <property type="gene ID" value="ALUE_0000419201"/>
</dbReference>
<reference evidence="3" key="1">
    <citation type="submission" date="2017-02" db="UniProtKB">
        <authorList>
            <consortium name="WormBaseParasite"/>
        </authorList>
    </citation>
    <scope>IDENTIFICATION</scope>
</reference>
<keyword evidence="1" id="KW-0732">Signal</keyword>
<evidence type="ECO:0000313" key="3">
    <source>
        <dbReference type="WBParaSite" id="ALUE_0000419201-mRNA-1"/>
    </source>
</evidence>
<sequence length="84" mass="9443">MSSKTTCHIAIVLLITTMTFIDAAPYGRLSCNDALRGLSSLIIREHGRRNAVNFGASRARRSSEKKSYPRNCYFSPIQCLFTRT</sequence>
<dbReference type="AlphaFoldDB" id="A0A0M3HQ73"/>
<name>A0A0M3HQ73_ASCLU</name>
<evidence type="ECO:0000256" key="1">
    <source>
        <dbReference type="SAM" id="SignalP"/>
    </source>
</evidence>
<feature type="signal peptide" evidence="1">
    <location>
        <begin position="1"/>
        <end position="23"/>
    </location>
</feature>
<feature type="chain" id="PRO_5005656276" evidence="1">
    <location>
        <begin position="24"/>
        <end position="84"/>
    </location>
</feature>
<accession>A0A0M3HQ73</accession>
<dbReference type="Proteomes" id="UP000036681">
    <property type="component" value="Unplaced"/>
</dbReference>
<proteinExistence type="predicted"/>
<keyword evidence="2" id="KW-1185">Reference proteome</keyword>
<organism evidence="2 3">
    <name type="scientific">Ascaris lumbricoides</name>
    <name type="common">Giant roundworm</name>
    <dbReference type="NCBI Taxonomy" id="6252"/>
    <lineage>
        <taxon>Eukaryota</taxon>
        <taxon>Metazoa</taxon>
        <taxon>Ecdysozoa</taxon>
        <taxon>Nematoda</taxon>
        <taxon>Chromadorea</taxon>
        <taxon>Rhabditida</taxon>
        <taxon>Spirurina</taxon>
        <taxon>Ascaridomorpha</taxon>
        <taxon>Ascaridoidea</taxon>
        <taxon>Ascarididae</taxon>
        <taxon>Ascaris</taxon>
    </lineage>
</organism>
<evidence type="ECO:0000313" key="2">
    <source>
        <dbReference type="Proteomes" id="UP000036681"/>
    </source>
</evidence>